<dbReference type="SUPFAM" id="SSF55681">
    <property type="entry name" value="Class II aaRS and biotin synthetases"/>
    <property type="match status" value="1"/>
</dbReference>
<comment type="caution">
    <text evidence="3">The sequence shown here is derived from an EMBL/GenBank/DDBJ whole genome shotgun (WGS) entry which is preliminary data.</text>
</comment>
<sequence>MDDELISRELSQNIQSKITLLHFKSIESTNQYAKQICRKTKMNQPCLIWADQQTAGVGKRSRPFYSPTGGLYISLILPNQKIETNKVGLFTTSLALGIVHAIQDSFAITVDVKWVNDIYLVGRKVAGILVEQSDDQSVIIGVGINLFQPDFPTEIQNVAGNLLKSAPSELQRQQFLMTLVKALFQSARTYTNSKFIAEYKRRLTLINRRVKLQIGRSEISGEVVDVNNLGQLIIENSITHEKRCVQAGEVIKVLP</sequence>
<dbReference type="EMBL" id="BCMF01000007">
    <property type="protein sequence ID" value="GAW99741.1"/>
    <property type="molecule type" value="Genomic_DNA"/>
</dbReference>
<keyword evidence="1 3" id="KW-0436">Ligase</keyword>
<dbReference type="CDD" id="cd16442">
    <property type="entry name" value="BPL"/>
    <property type="match status" value="1"/>
</dbReference>
<dbReference type="GO" id="GO:0004077">
    <property type="term" value="F:biotin--[biotin carboxyl-carrier protein] ligase activity"/>
    <property type="evidence" value="ECO:0007669"/>
    <property type="project" value="InterPro"/>
</dbReference>
<dbReference type="Gene3D" id="3.30.930.10">
    <property type="entry name" value="Bira Bifunctional Protein, Domain 2"/>
    <property type="match status" value="1"/>
</dbReference>
<dbReference type="NCBIfam" id="TIGR00121">
    <property type="entry name" value="birA_ligase"/>
    <property type="match status" value="1"/>
</dbReference>
<dbReference type="OrthoDB" id="9807064at2"/>
<evidence type="ECO:0000313" key="4">
    <source>
        <dbReference type="Proteomes" id="UP000198374"/>
    </source>
</evidence>
<feature type="domain" description="BPL/LPL catalytic" evidence="2">
    <location>
        <begin position="4"/>
        <end position="195"/>
    </location>
</feature>
<proteinExistence type="predicted"/>
<keyword evidence="4" id="KW-1185">Reference proteome</keyword>
<dbReference type="PANTHER" id="PTHR12835:SF5">
    <property type="entry name" value="BIOTIN--PROTEIN LIGASE"/>
    <property type="match status" value="1"/>
</dbReference>
<reference evidence="3 4" key="1">
    <citation type="submission" date="2015-11" db="EMBL/GenBank/DDBJ databases">
        <title>Draft genome sequences of new species of the genus Lactobacillus isolated from orchardgrass silage.</title>
        <authorList>
            <person name="Tohno M."/>
            <person name="Tanizawa Y."/>
            <person name="Arita M."/>
        </authorList>
    </citation>
    <scope>NUCLEOTIDE SEQUENCE [LARGE SCALE GENOMIC DNA]</scope>
    <source>
        <strain evidence="3 4">IWT30</strain>
    </source>
</reference>
<dbReference type="AlphaFoldDB" id="A0A1Z5IDQ0"/>
<dbReference type="RefSeq" id="WP_089109529.1">
    <property type="nucleotide sequence ID" value="NZ_BCMF01000007.1"/>
</dbReference>
<dbReference type="GO" id="GO:0005737">
    <property type="term" value="C:cytoplasm"/>
    <property type="evidence" value="ECO:0007669"/>
    <property type="project" value="TreeGrafter"/>
</dbReference>
<evidence type="ECO:0000259" key="2">
    <source>
        <dbReference type="PROSITE" id="PS51733"/>
    </source>
</evidence>
<gene>
    <name evidence="3" type="primary">birA</name>
    <name evidence="3" type="ORF">IWT30_01711</name>
</gene>
<dbReference type="GO" id="GO:0009249">
    <property type="term" value="P:protein lipoylation"/>
    <property type="evidence" value="ECO:0007669"/>
    <property type="project" value="UniProtKB-ARBA"/>
</dbReference>
<dbReference type="InterPro" id="IPR045864">
    <property type="entry name" value="aa-tRNA-synth_II/BPL/LPL"/>
</dbReference>
<organism evidence="3 4">
    <name type="scientific">Secundilactobacillus mixtipabuli</name>
    <dbReference type="NCBI Taxonomy" id="1435342"/>
    <lineage>
        <taxon>Bacteria</taxon>
        <taxon>Bacillati</taxon>
        <taxon>Bacillota</taxon>
        <taxon>Bacilli</taxon>
        <taxon>Lactobacillales</taxon>
        <taxon>Lactobacillaceae</taxon>
        <taxon>Secundilactobacillus</taxon>
    </lineage>
</organism>
<dbReference type="GO" id="GO:0016740">
    <property type="term" value="F:transferase activity"/>
    <property type="evidence" value="ECO:0007669"/>
    <property type="project" value="UniProtKB-ARBA"/>
</dbReference>
<dbReference type="InterPro" id="IPR004143">
    <property type="entry name" value="BPL_LPL_catalytic"/>
</dbReference>
<evidence type="ECO:0000256" key="1">
    <source>
        <dbReference type="ARBA" id="ARBA00022598"/>
    </source>
</evidence>
<dbReference type="Proteomes" id="UP000198374">
    <property type="component" value="Unassembled WGS sequence"/>
</dbReference>
<dbReference type="Pfam" id="PF03099">
    <property type="entry name" value="BPL_LplA_LipB"/>
    <property type="match status" value="1"/>
</dbReference>
<dbReference type="InterPro" id="IPR004408">
    <property type="entry name" value="Biotin_CoA_COase_ligase"/>
</dbReference>
<dbReference type="PANTHER" id="PTHR12835">
    <property type="entry name" value="BIOTIN PROTEIN LIGASE"/>
    <property type="match status" value="1"/>
</dbReference>
<evidence type="ECO:0000313" key="3">
    <source>
        <dbReference type="EMBL" id="GAW99741.1"/>
    </source>
</evidence>
<dbReference type="PROSITE" id="PS51733">
    <property type="entry name" value="BPL_LPL_CATALYTIC"/>
    <property type="match status" value="1"/>
</dbReference>
<protein>
    <submittedName>
        <fullName evidence="3">Biotin-[acetyl-CoA-carboxylase] ligase</fullName>
    </submittedName>
</protein>
<accession>A0A1Z5IDQ0</accession>
<name>A0A1Z5IDQ0_9LACO</name>